<dbReference type="PANTHER" id="PTHR40547">
    <property type="entry name" value="SLL0298 PROTEIN"/>
    <property type="match status" value="1"/>
</dbReference>
<dbReference type="AlphaFoldDB" id="A0AAW7X9Q4"/>
<proteinExistence type="predicted"/>
<dbReference type="RefSeq" id="WP_011468181.1">
    <property type="nucleotide sequence ID" value="NZ_CP123764.1"/>
</dbReference>
<feature type="transmembrane region" description="Helical" evidence="1">
    <location>
        <begin position="128"/>
        <end position="155"/>
    </location>
</feature>
<dbReference type="PANTHER" id="PTHR40547:SF1">
    <property type="entry name" value="SLL0298 PROTEIN"/>
    <property type="match status" value="1"/>
</dbReference>
<accession>A0AAW7X9Q4</accession>
<dbReference type="EMBL" id="JAUOPB010000013">
    <property type="protein sequence ID" value="MDO6424229.1"/>
    <property type="molecule type" value="Genomic_DNA"/>
</dbReference>
<keyword evidence="1" id="KW-1133">Transmembrane helix</keyword>
<organism evidence="3 4">
    <name type="scientific">Saccharophagus degradans</name>
    <dbReference type="NCBI Taxonomy" id="86304"/>
    <lineage>
        <taxon>Bacteria</taxon>
        <taxon>Pseudomonadati</taxon>
        <taxon>Pseudomonadota</taxon>
        <taxon>Gammaproteobacteria</taxon>
        <taxon>Cellvibrionales</taxon>
        <taxon>Cellvibrionaceae</taxon>
        <taxon>Saccharophagus</taxon>
    </lineage>
</organism>
<feature type="domain" description="DUF2062" evidence="2">
    <location>
        <begin position="23"/>
        <end position="164"/>
    </location>
</feature>
<name>A0AAW7X9Q4_9GAMM</name>
<dbReference type="GeneID" id="98613376"/>
<keyword evidence="1" id="KW-0472">Membrane</keyword>
<comment type="caution">
    <text evidence="3">The sequence shown here is derived from an EMBL/GenBank/DDBJ whole genome shotgun (WGS) entry which is preliminary data.</text>
</comment>
<evidence type="ECO:0000313" key="4">
    <source>
        <dbReference type="Proteomes" id="UP001169760"/>
    </source>
</evidence>
<keyword evidence="1" id="KW-0812">Transmembrane</keyword>
<evidence type="ECO:0000259" key="2">
    <source>
        <dbReference type="Pfam" id="PF09835"/>
    </source>
</evidence>
<reference evidence="3" key="1">
    <citation type="submission" date="2023-07" db="EMBL/GenBank/DDBJ databases">
        <title>Genome content predicts the carbon catabolic preferences of heterotrophic bacteria.</title>
        <authorList>
            <person name="Gralka M."/>
        </authorList>
    </citation>
    <scope>NUCLEOTIDE SEQUENCE</scope>
    <source>
        <strain evidence="3">I3M17_2</strain>
    </source>
</reference>
<feature type="transmembrane region" description="Helical" evidence="1">
    <location>
        <begin position="77"/>
        <end position="98"/>
    </location>
</feature>
<dbReference type="Proteomes" id="UP001169760">
    <property type="component" value="Unassembled WGS sequence"/>
</dbReference>
<feature type="transmembrane region" description="Helical" evidence="1">
    <location>
        <begin position="42"/>
        <end position="70"/>
    </location>
</feature>
<dbReference type="InterPro" id="IPR018639">
    <property type="entry name" value="DUF2062"/>
</dbReference>
<dbReference type="Pfam" id="PF09835">
    <property type="entry name" value="DUF2062"/>
    <property type="match status" value="1"/>
</dbReference>
<protein>
    <submittedName>
        <fullName evidence="3">DUF2062 domain-containing protein</fullName>
    </submittedName>
</protein>
<evidence type="ECO:0000256" key="1">
    <source>
        <dbReference type="SAM" id="Phobius"/>
    </source>
</evidence>
<evidence type="ECO:0000313" key="3">
    <source>
        <dbReference type="EMBL" id="MDO6424229.1"/>
    </source>
</evidence>
<gene>
    <name evidence="3" type="ORF">Q4521_17220</name>
</gene>
<sequence>MPRKIFKSWIPDPVKIRNNPALKFLGVLLHDPYLFHLNRHSVAVAFFAGLFITFLPIPGQVPLAALAALVLRCNLPITIALVWISNPLTFPIIFYAAYKLGARLLDHPPQKFHFELTWEWLQTDFAHYWQPLLLGCIIASFFFSCLGYVTINWMWRWNVSKRWKERAEKRALNKPHK</sequence>